<reference evidence="3" key="1">
    <citation type="submission" date="2014-09" db="EMBL/GenBank/DDBJ databases">
        <authorList>
            <person name="Mudge J."/>
            <person name="Ramaraj T."/>
            <person name="Lindquist I.E."/>
            <person name="Bharti A.K."/>
            <person name="Sundararajan A."/>
            <person name="Cameron C.T."/>
            <person name="Woodward J.E."/>
            <person name="May G.D."/>
            <person name="Brubaker C."/>
            <person name="Broadhvest J."/>
            <person name="Wilkins T.A."/>
        </authorList>
    </citation>
    <scope>NUCLEOTIDE SEQUENCE</scope>
    <source>
        <strain evidence="3">cv. AKA8401</strain>
    </source>
</reference>
<keyword evidence="3" id="KW-1185">Reference proteome</keyword>
<dbReference type="Proteomes" id="UP000032142">
    <property type="component" value="Unassembled WGS sequence"/>
</dbReference>
<feature type="compositionally biased region" description="Polar residues" evidence="1">
    <location>
        <begin position="1"/>
        <end position="13"/>
    </location>
</feature>
<sequence>MFSQLMHSFSPLHQTPPPSKVPCAMATDDMSTTPTPSKVPHTMAADDMSTTPVRPLFYTSYGGHGAWVMLHASWPDMRGGVRGGGERG</sequence>
<evidence type="ECO:0000313" key="3">
    <source>
        <dbReference type="Proteomes" id="UP000032142"/>
    </source>
</evidence>
<proteinExistence type="predicted"/>
<feature type="region of interest" description="Disordered" evidence="1">
    <location>
        <begin position="1"/>
        <end position="46"/>
    </location>
</feature>
<protein>
    <submittedName>
        <fullName evidence="2">Protein-methionine sulfoxide oxidase mical3b</fullName>
    </submittedName>
</protein>
<name>A0A0B0PNV1_GOSAR</name>
<accession>A0A0B0PNV1</accession>
<evidence type="ECO:0000256" key="1">
    <source>
        <dbReference type="SAM" id="MobiDB-lite"/>
    </source>
</evidence>
<dbReference type="EMBL" id="KN437872">
    <property type="protein sequence ID" value="KHG26665.1"/>
    <property type="molecule type" value="Genomic_DNA"/>
</dbReference>
<dbReference type="AlphaFoldDB" id="A0A0B0PNV1"/>
<organism evidence="2 3">
    <name type="scientific">Gossypium arboreum</name>
    <name type="common">Tree cotton</name>
    <name type="synonym">Gossypium nanking</name>
    <dbReference type="NCBI Taxonomy" id="29729"/>
    <lineage>
        <taxon>Eukaryota</taxon>
        <taxon>Viridiplantae</taxon>
        <taxon>Streptophyta</taxon>
        <taxon>Embryophyta</taxon>
        <taxon>Tracheophyta</taxon>
        <taxon>Spermatophyta</taxon>
        <taxon>Magnoliopsida</taxon>
        <taxon>eudicotyledons</taxon>
        <taxon>Gunneridae</taxon>
        <taxon>Pentapetalae</taxon>
        <taxon>rosids</taxon>
        <taxon>malvids</taxon>
        <taxon>Malvales</taxon>
        <taxon>Malvaceae</taxon>
        <taxon>Malvoideae</taxon>
        <taxon>Gossypium</taxon>
    </lineage>
</organism>
<evidence type="ECO:0000313" key="2">
    <source>
        <dbReference type="EMBL" id="KHG26665.1"/>
    </source>
</evidence>
<gene>
    <name evidence="2" type="ORF">F383_33758</name>
</gene>